<feature type="transmembrane region" description="Helical" evidence="6">
    <location>
        <begin position="211"/>
        <end position="230"/>
    </location>
</feature>
<organism evidence="7 8">
    <name type="scientific">Bradyrhizobium lablabi</name>
    <dbReference type="NCBI Taxonomy" id="722472"/>
    <lineage>
        <taxon>Bacteria</taxon>
        <taxon>Pseudomonadati</taxon>
        <taxon>Pseudomonadota</taxon>
        <taxon>Alphaproteobacteria</taxon>
        <taxon>Hyphomicrobiales</taxon>
        <taxon>Nitrobacteraceae</taxon>
        <taxon>Bradyrhizobium</taxon>
    </lineage>
</organism>
<dbReference type="AlphaFoldDB" id="A0A0R3MSC0"/>
<evidence type="ECO:0000256" key="1">
    <source>
        <dbReference type="ARBA" id="ARBA00004141"/>
    </source>
</evidence>
<evidence type="ECO:0000313" key="8">
    <source>
        <dbReference type="Proteomes" id="UP000051660"/>
    </source>
</evidence>
<comment type="subcellular location">
    <subcellularLocation>
        <location evidence="1">Membrane</location>
        <topology evidence="1">Multi-pass membrane protein</topology>
    </subcellularLocation>
</comment>
<feature type="transmembrane region" description="Helical" evidence="6">
    <location>
        <begin position="120"/>
        <end position="137"/>
    </location>
</feature>
<dbReference type="GO" id="GO:0005886">
    <property type="term" value="C:plasma membrane"/>
    <property type="evidence" value="ECO:0007669"/>
    <property type="project" value="TreeGrafter"/>
</dbReference>
<comment type="similarity">
    <text evidence="2 6">Belongs to the BI1 family.</text>
</comment>
<evidence type="ECO:0008006" key="9">
    <source>
        <dbReference type="Google" id="ProtNLM"/>
    </source>
</evidence>
<evidence type="ECO:0000256" key="4">
    <source>
        <dbReference type="ARBA" id="ARBA00022989"/>
    </source>
</evidence>
<keyword evidence="5 6" id="KW-0472">Membrane</keyword>
<comment type="caution">
    <text evidence="7">The sequence shown here is derived from an EMBL/GenBank/DDBJ whole genome shotgun (WGS) entry which is preliminary data.</text>
</comment>
<evidence type="ECO:0000313" key="7">
    <source>
        <dbReference type="EMBL" id="KRR22779.1"/>
    </source>
</evidence>
<accession>A0A0R3MSC0</accession>
<evidence type="ECO:0000256" key="6">
    <source>
        <dbReference type="RuleBase" id="RU004379"/>
    </source>
</evidence>
<evidence type="ECO:0000256" key="5">
    <source>
        <dbReference type="ARBA" id="ARBA00023136"/>
    </source>
</evidence>
<sequence length="237" mass="25768">MSDYDRNAGTSGLPVDAAIAIDAGLRAYMLRVYNYMAAGVGLTGVVAFFTYQFTGPELLQSPLMWVLILAPLGLVFFISARINTLSVEAARGLFFLYAALVGASLSTIFHIYTQSSITRVFFISAAAFGALSIWGYTTQRNLSGFGTFLFMGLVGIIIASLVNLFLRSSELDWMISIIGVGVFAGLTAYDTQRIKGMYDRGDDATSAGRKAVMGALSLYLNFINLFMMLLRLMGGRR</sequence>
<feature type="transmembrane region" description="Helical" evidence="6">
    <location>
        <begin position="63"/>
        <end position="82"/>
    </location>
</feature>
<feature type="transmembrane region" description="Helical" evidence="6">
    <location>
        <begin position="143"/>
        <end position="166"/>
    </location>
</feature>
<feature type="transmembrane region" description="Helical" evidence="6">
    <location>
        <begin position="94"/>
        <end position="113"/>
    </location>
</feature>
<evidence type="ECO:0000256" key="3">
    <source>
        <dbReference type="ARBA" id="ARBA00022692"/>
    </source>
</evidence>
<dbReference type="InterPro" id="IPR006214">
    <property type="entry name" value="Bax_inhibitor_1-related"/>
</dbReference>
<reference evidence="7 8" key="1">
    <citation type="submission" date="2014-03" db="EMBL/GenBank/DDBJ databases">
        <title>Bradyrhizobium valentinum sp. nov., isolated from effective nodules of Lupinus mariae-josephae, a lupine endemic of basic-lime soils in Eastern Spain.</title>
        <authorList>
            <person name="Duran D."/>
            <person name="Rey L."/>
            <person name="Navarro A."/>
            <person name="Busquets A."/>
            <person name="Imperial J."/>
            <person name="Ruiz-Argueso T."/>
        </authorList>
    </citation>
    <scope>NUCLEOTIDE SEQUENCE [LARGE SCALE GENOMIC DNA]</scope>
    <source>
        <strain evidence="7 8">CCBAU 23086</strain>
    </source>
</reference>
<dbReference type="PANTHER" id="PTHR23291:SF50">
    <property type="entry name" value="PROTEIN LIFEGUARD 4"/>
    <property type="match status" value="1"/>
</dbReference>
<feature type="transmembrane region" description="Helical" evidence="6">
    <location>
        <begin position="173"/>
        <end position="191"/>
    </location>
</feature>
<dbReference type="Pfam" id="PF01027">
    <property type="entry name" value="Bax1-I"/>
    <property type="match status" value="1"/>
</dbReference>
<name>A0A0R3MSC0_9BRAD</name>
<proteinExistence type="inferred from homology"/>
<gene>
    <name evidence="7" type="ORF">CQ14_00270</name>
</gene>
<dbReference type="STRING" id="722472.SAMN05444321_7287"/>
<dbReference type="Proteomes" id="UP000051660">
    <property type="component" value="Unassembled WGS sequence"/>
</dbReference>
<dbReference type="RefSeq" id="WP_057859139.1">
    <property type="nucleotide sequence ID" value="NZ_LLYB01000071.1"/>
</dbReference>
<evidence type="ECO:0000256" key="2">
    <source>
        <dbReference type="ARBA" id="ARBA00010350"/>
    </source>
</evidence>
<keyword evidence="4 6" id="KW-1133">Transmembrane helix</keyword>
<feature type="transmembrane region" description="Helical" evidence="6">
    <location>
        <begin position="32"/>
        <end position="51"/>
    </location>
</feature>
<protein>
    <recommendedName>
        <fullName evidence="9">Bax inhibitor-1/YccA family protein</fullName>
    </recommendedName>
</protein>
<dbReference type="OrthoDB" id="9793828at2"/>
<dbReference type="EMBL" id="LLYB01000071">
    <property type="protein sequence ID" value="KRR22779.1"/>
    <property type="molecule type" value="Genomic_DNA"/>
</dbReference>
<keyword evidence="3 6" id="KW-0812">Transmembrane</keyword>
<dbReference type="PANTHER" id="PTHR23291">
    <property type="entry name" value="BAX INHIBITOR-RELATED"/>
    <property type="match status" value="1"/>
</dbReference>
<dbReference type="CDD" id="cd10432">
    <property type="entry name" value="BI-1-like_bacterial"/>
    <property type="match status" value="1"/>
</dbReference>